<keyword evidence="4" id="KW-0010">Activator</keyword>
<dbReference type="InterPro" id="IPR000847">
    <property type="entry name" value="LysR_HTH_N"/>
</dbReference>
<evidence type="ECO:0000256" key="4">
    <source>
        <dbReference type="ARBA" id="ARBA00023159"/>
    </source>
</evidence>
<accession>A0ABS6B7T1</accession>
<dbReference type="SUPFAM" id="SSF46785">
    <property type="entry name" value="Winged helix' DNA-binding domain"/>
    <property type="match status" value="1"/>
</dbReference>
<sequence>MEIRQLRFFVTVAEELHFGRAAAREHIVQSALSQQIQRLERELGVALLERTTHYVRLTPAGDVMLSETRRILHNLDHAVAATRAATVAAELRVAVGDASFDTMPLILDAVRDHLPALIEIHHVEAGVPEQYRLLAEGRLDIGIGRAAHAPNGIASQIVRLDPMGVLVGDGHRLGDRDAVAVADLADTALLFADETRAPEYNQFVRDLCLLSGFIPTVFPGTVQSMMCARILLRERRCALCVPRSCTPIPGLRWLPLIEPATCYPWSLLWRASDDSEALHWVLCCAKSVSTKCGWMSPPTTPPEAGVAPGIPAVSLR</sequence>
<feature type="domain" description="HTH lysR-type" evidence="6">
    <location>
        <begin position="1"/>
        <end position="58"/>
    </location>
</feature>
<name>A0ABS6B7T1_9NOCA</name>
<keyword evidence="5" id="KW-0804">Transcription</keyword>
<dbReference type="Gene3D" id="3.40.190.10">
    <property type="entry name" value="Periplasmic binding protein-like II"/>
    <property type="match status" value="2"/>
</dbReference>
<comment type="caution">
    <text evidence="7">The sequence shown here is derived from an EMBL/GenBank/DDBJ whole genome shotgun (WGS) entry which is preliminary data.</text>
</comment>
<dbReference type="Pfam" id="PF03466">
    <property type="entry name" value="LysR_substrate"/>
    <property type="match status" value="1"/>
</dbReference>
<keyword evidence="8" id="KW-1185">Reference proteome</keyword>
<dbReference type="InterPro" id="IPR005119">
    <property type="entry name" value="LysR_subst-bd"/>
</dbReference>
<evidence type="ECO:0000256" key="2">
    <source>
        <dbReference type="ARBA" id="ARBA00023015"/>
    </source>
</evidence>
<dbReference type="PRINTS" id="PR00039">
    <property type="entry name" value="HTHLYSR"/>
</dbReference>
<keyword evidence="2" id="KW-0805">Transcription regulation</keyword>
<dbReference type="PROSITE" id="PS50931">
    <property type="entry name" value="HTH_LYSR"/>
    <property type="match status" value="1"/>
</dbReference>
<dbReference type="Proteomes" id="UP000733379">
    <property type="component" value="Unassembled WGS sequence"/>
</dbReference>
<evidence type="ECO:0000313" key="7">
    <source>
        <dbReference type="EMBL" id="MBU3065425.1"/>
    </source>
</evidence>
<reference evidence="7 8" key="1">
    <citation type="submission" date="2021-06" db="EMBL/GenBank/DDBJ databases">
        <title>Actinomycetes sequencing.</title>
        <authorList>
            <person name="Shan Q."/>
        </authorList>
    </citation>
    <scope>NUCLEOTIDE SEQUENCE [LARGE SCALE GENOMIC DNA]</scope>
    <source>
        <strain evidence="7 8">NEAU-G5</strain>
    </source>
</reference>
<proteinExistence type="inferred from homology"/>
<evidence type="ECO:0000256" key="1">
    <source>
        <dbReference type="ARBA" id="ARBA00009437"/>
    </source>
</evidence>
<dbReference type="PANTHER" id="PTHR30346">
    <property type="entry name" value="TRANSCRIPTIONAL DUAL REGULATOR HCAR-RELATED"/>
    <property type="match status" value="1"/>
</dbReference>
<dbReference type="Pfam" id="PF00126">
    <property type="entry name" value="HTH_1"/>
    <property type="match status" value="1"/>
</dbReference>
<gene>
    <name evidence="7" type="ORF">KO481_28340</name>
</gene>
<dbReference type="SUPFAM" id="SSF53850">
    <property type="entry name" value="Periplasmic binding protein-like II"/>
    <property type="match status" value="1"/>
</dbReference>
<evidence type="ECO:0000256" key="5">
    <source>
        <dbReference type="ARBA" id="ARBA00023163"/>
    </source>
</evidence>
<protein>
    <submittedName>
        <fullName evidence="7">LysR family transcriptional regulator</fullName>
    </submittedName>
</protein>
<dbReference type="InterPro" id="IPR036390">
    <property type="entry name" value="WH_DNA-bd_sf"/>
</dbReference>
<organism evidence="7 8">
    <name type="scientific">Nocardia albiluteola</name>
    <dbReference type="NCBI Taxonomy" id="2842303"/>
    <lineage>
        <taxon>Bacteria</taxon>
        <taxon>Bacillati</taxon>
        <taxon>Actinomycetota</taxon>
        <taxon>Actinomycetes</taxon>
        <taxon>Mycobacteriales</taxon>
        <taxon>Nocardiaceae</taxon>
        <taxon>Nocardia</taxon>
    </lineage>
</organism>
<dbReference type="CDD" id="cd08414">
    <property type="entry name" value="PBP2_LTTR_aromatics_like"/>
    <property type="match status" value="1"/>
</dbReference>
<evidence type="ECO:0000256" key="3">
    <source>
        <dbReference type="ARBA" id="ARBA00023125"/>
    </source>
</evidence>
<evidence type="ECO:0000259" key="6">
    <source>
        <dbReference type="PROSITE" id="PS50931"/>
    </source>
</evidence>
<dbReference type="RefSeq" id="WP_215921560.1">
    <property type="nucleotide sequence ID" value="NZ_JAHKNI010000010.1"/>
</dbReference>
<dbReference type="PANTHER" id="PTHR30346:SF0">
    <property type="entry name" value="HCA OPERON TRANSCRIPTIONAL ACTIVATOR HCAR"/>
    <property type="match status" value="1"/>
</dbReference>
<dbReference type="EMBL" id="JAHKNI010000010">
    <property type="protein sequence ID" value="MBU3065425.1"/>
    <property type="molecule type" value="Genomic_DNA"/>
</dbReference>
<evidence type="ECO:0000313" key="8">
    <source>
        <dbReference type="Proteomes" id="UP000733379"/>
    </source>
</evidence>
<dbReference type="Gene3D" id="1.10.10.10">
    <property type="entry name" value="Winged helix-like DNA-binding domain superfamily/Winged helix DNA-binding domain"/>
    <property type="match status" value="1"/>
</dbReference>
<dbReference type="InterPro" id="IPR036388">
    <property type="entry name" value="WH-like_DNA-bd_sf"/>
</dbReference>
<keyword evidence="3" id="KW-0238">DNA-binding</keyword>
<comment type="similarity">
    <text evidence="1">Belongs to the LysR transcriptional regulatory family.</text>
</comment>